<dbReference type="Proteomes" id="UP001215598">
    <property type="component" value="Unassembled WGS sequence"/>
</dbReference>
<proteinExistence type="predicted"/>
<evidence type="ECO:0000313" key="2">
    <source>
        <dbReference type="EMBL" id="KAJ7715538.1"/>
    </source>
</evidence>
<organism evidence="2 3">
    <name type="scientific">Mycena metata</name>
    <dbReference type="NCBI Taxonomy" id="1033252"/>
    <lineage>
        <taxon>Eukaryota</taxon>
        <taxon>Fungi</taxon>
        <taxon>Dikarya</taxon>
        <taxon>Basidiomycota</taxon>
        <taxon>Agaricomycotina</taxon>
        <taxon>Agaricomycetes</taxon>
        <taxon>Agaricomycetidae</taxon>
        <taxon>Agaricales</taxon>
        <taxon>Marasmiineae</taxon>
        <taxon>Mycenaceae</taxon>
        <taxon>Mycena</taxon>
    </lineage>
</organism>
<gene>
    <name evidence="2" type="ORF">B0H16DRAFT_1339710</name>
</gene>
<comment type="caution">
    <text evidence="2">The sequence shown here is derived from an EMBL/GenBank/DDBJ whole genome shotgun (WGS) entry which is preliminary data.</text>
</comment>
<feature type="non-terminal residue" evidence="2">
    <location>
        <position position="1"/>
    </location>
</feature>
<evidence type="ECO:0000256" key="1">
    <source>
        <dbReference type="SAM" id="MobiDB-lite"/>
    </source>
</evidence>
<reference evidence="2" key="1">
    <citation type="submission" date="2023-03" db="EMBL/GenBank/DDBJ databases">
        <title>Massive genome expansion in bonnet fungi (Mycena s.s.) driven by repeated elements and novel gene families across ecological guilds.</title>
        <authorList>
            <consortium name="Lawrence Berkeley National Laboratory"/>
            <person name="Harder C.B."/>
            <person name="Miyauchi S."/>
            <person name="Viragh M."/>
            <person name="Kuo A."/>
            <person name="Thoen E."/>
            <person name="Andreopoulos B."/>
            <person name="Lu D."/>
            <person name="Skrede I."/>
            <person name="Drula E."/>
            <person name="Henrissat B."/>
            <person name="Morin E."/>
            <person name="Kohler A."/>
            <person name="Barry K."/>
            <person name="LaButti K."/>
            <person name="Morin E."/>
            <person name="Salamov A."/>
            <person name="Lipzen A."/>
            <person name="Mereny Z."/>
            <person name="Hegedus B."/>
            <person name="Baldrian P."/>
            <person name="Stursova M."/>
            <person name="Weitz H."/>
            <person name="Taylor A."/>
            <person name="Grigoriev I.V."/>
            <person name="Nagy L.G."/>
            <person name="Martin F."/>
            <person name="Kauserud H."/>
        </authorList>
    </citation>
    <scope>NUCLEOTIDE SEQUENCE</scope>
    <source>
        <strain evidence="2">CBHHK182m</strain>
    </source>
</reference>
<keyword evidence="3" id="KW-1185">Reference proteome</keyword>
<dbReference type="AlphaFoldDB" id="A0AAD7HAQ1"/>
<accession>A0AAD7HAQ1</accession>
<protein>
    <submittedName>
        <fullName evidence="2">Uncharacterized protein</fullName>
    </submittedName>
</protein>
<feature type="region of interest" description="Disordered" evidence="1">
    <location>
        <begin position="47"/>
        <end position="70"/>
    </location>
</feature>
<dbReference type="EMBL" id="JARKIB010000306">
    <property type="protein sequence ID" value="KAJ7715538.1"/>
    <property type="molecule type" value="Genomic_DNA"/>
</dbReference>
<name>A0AAD7HAQ1_9AGAR</name>
<evidence type="ECO:0000313" key="3">
    <source>
        <dbReference type="Proteomes" id="UP001215598"/>
    </source>
</evidence>
<sequence length="128" mass="14169">QLTAVSVLQRANRLDISTLVDMPEEQVPEDATDEEIFEAVMVMRADKENQEINGGDDGNTDVPPEPKPTRKEVMQAAATLRKFLADMDGQFARKLELGLATFGRETQLEHSKALISTSITDYFGAKVD</sequence>